<proteinExistence type="predicted"/>
<dbReference type="KEGG" id="ssck:SPSK_05735"/>
<evidence type="ECO:0000313" key="2">
    <source>
        <dbReference type="Proteomes" id="UP000033710"/>
    </source>
</evidence>
<dbReference type="Proteomes" id="UP000033710">
    <property type="component" value="Unassembled WGS sequence"/>
</dbReference>
<evidence type="ECO:0000313" key="1">
    <source>
        <dbReference type="EMBL" id="KJR80495.1"/>
    </source>
</evidence>
<dbReference type="GeneID" id="27667750"/>
<comment type="caution">
    <text evidence="1">The sequence shown here is derived from an EMBL/GenBank/DDBJ whole genome shotgun (WGS) entry which is preliminary data.</text>
</comment>
<dbReference type="VEuPathDB" id="FungiDB:SPSK_05735"/>
<dbReference type="EMBL" id="AXCR01000012">
    <property type="protein sequence ID" value="KJR80495.1"/>
    <property type="molecule type" value="Genomic_DNA"/>
</dbReference>
<name>A0A0F2LVI0_SPOSC</name>
<organism evidence="1 2">
    <name type="scientific">Sporothrix schenckii 1099-18</name>
    <dbReference type="NCBI Taxonomy" id="1397361"/>
    <lineage>
        <taxon>Eukaryota</taxon>
        <taxon>Fungi</taxon>
        <taxon>Dikarya</taxon>
        <taxon>Ascomycota</taxon>
        <taxon>Pezizomycotina</taxon>
        <taxon>Sordariomycetes</taxon>
        <taxon>Sordariomycetidae</taxon>
        <taxon>Ophiostomatales</taxon>
        <taxon>Ophiostomataceae</taxon>
        <taxon>Sporothrix</taxon>
    </lineage>
</organism>
<reference evidence="1 2" key="2">
    <citation type="journal article" date="2015" name="Eukaryot. Cell">
        <title>Asexual propagation of a virulent clone complex in a human and feline outbreak of sporotrichosis.</title>
        <authorList>
            <person name="Teixeira Mde M."/>
            <person name="Rodrigues A.M."/>
            <person name="Tsui C.K."/>
            <person name="de Almeida L.G."/>
            <person name="Van Diepeningen A.D."/>
            <person name="van den Ende B.G."/>
            <person name="Fernandes G.F."/>
            <person name="Kano R."/>
            <person name="Hamelin R.C."/>
            <person name="Lopes-Bezerra L.M."/>
            <person name="Vasconcelos A.T."/>
            <person name="de Hoog S."/>
            <person name="de Camargo Z.P."/>
            <person name="Felipe M.S."/>
        </authorList>
    </citation>
    <scope>NUCLEOTIDE SEQUENCE [LARGE SCALE GENOMIC DNA]</scope>
    <source>
        <strain evidence="1 2">1099-18</strain>
    </source>
</reference>
<reference evidence="1 2" key="1">
    <citation type="journal article" date="2014" name="BMC Genomics">
        <title>Comparative genomics of the major fungal agents of human and animal Sporotrichosis: Sporothrix schenckii and Sporothrix brasiliensis.</title>
        <authorList>
            <person name="Teixeira M.M."/>
            <person name="de Almeida L.G."/>
            <person name="Kubitschek-Barreira P."/>
            <person name="Alves F.L."/>
            <person name="Kioshima E.S."/>
            <person name="Abadio A.K."/>
            <person name="Fernandes L."/>
            <person name="Derengowski L.S."/>
            <person name="Ferreira K.S."/>
            <person name="Souza R.C."/>
            <person name="Ruiz J.C."/>
            <person name="de Andrade N.C."/>
            <person name="Paes H.C."/>
            <person name="Nicola A.M."/>
            <person name="Albuquerque P."/>
            <person name="Gerber A.L."/>
            <person name="Martins V.P."/>
            <person name="Peconick L.D."/>
            <person name="Neto A.V."/>
            <person name="Chaucanez C.B."/>
            <person name="Silva P.A."/>
            <person name="Cunha O.L."/>
            <person name="de Oliveira F.F."/>
            <person name="dos Santos T.C."/>
            <person name="Barros A.L."/>
            <person name="Soares M.A."/>
            <person name="de Oliveira L.M."/>
            <person name="Marini M.M."/>
            <person name="Villalobos-Duno H."/>
            <person name="Cunha M.M."/>
            <person name="de Hoog S."/>
            <person name="da Silveira J.F."/>
            <person name="Henrissat B."/>
            <person name="Nino-Vega G.A."/>
            <person name="Cisalpino P.S."/>
            <person name="Mora-Montes H.M."/>
            <person name="Almeida S.R."/>
            <person name="Stajich J.E."/>
            <person name="Lopes-Bezerra L.M."/>
            <person name="Vasconcelos A.T."/>
            <person name="Felipe M.S."/>
        </authorList>
    </citation>
    <scope>NUCLEOTIDE SEQUENCE [LARGE SCALE GENOMIC DNA]</scope>
    <source>
        <strain evidence="1 2">1099-18</strain>
    </source>
</reference>
<sequence>MEMPILAHHYEINPLQNKLTELGHYESAVLVTCCGVQVVPGTVRAMSAPGTKGEADRNLVSHDPARGANDTLQWWPSGKLKASAPKTWSLIKTK</sequence>
<accession>A0A0F2LVI0</accession>
<protein>
    <submittedName>
        <fullName evidence="1">Uncharacterized protein</fullName>
    </submittedName>
</protein>
<gene>
    <name evidence="1" type="ORF">SPSK_05735</name>
</gene>
<dbReference type="AlphaFoldDB" id="A0A0F2LVI0"/>
<dbReference type="RefSeq" id="XP_016583171.1">
    <property type="nucleotide sequence ID" value="XM_016732473.1"/>
</dbReference>